<accession>A0A098EED4</accession>
<dbReference type="NCBIfam" id="TIGR02179">
    <property type="entry name" value="PorD_KorD"/>
    <property type="match status" value="1"/>
</dbReference>
<evidence type="ECO:0000256" key="3">
    <source>
        <dbReference type="ARBA" id="ARBA00022723"/>
    </source>
</evidence>
<evidence type="ECO:0000256" key="6">
    <source>
        <dbReference type="ARBA" id="ARBA00023014"/>
    </source>
</evidence>
<evidence type="ECO:0000256" key="4">
    <source>
        <dbReference type="ARBA" id="ARBA00022737"/>
    </source>
</evidence>
<keyword evidence="2" id="KW-0004">4Fe-4S</keyword>
<evidence type="ECO:0000256" key="2">
    <source>
        <dbReference type="ARBA" id="ARBA00022485"/>
    </source>
</evidence>
<gene>
    <name evidence="9" type="primary">porD</name>
    <name evidence="8" type="ORF">MSIBF_A1760026</name>
    <name evidence="9" type="ORF">MSIBF_A3820002</name>
</gene>
<keyword evidence="4" id="KW-0677">Repeat</keyword>
<dbReference type="GO" id="GO:0051539">
    <property type="term" value="F:4 iron, 4 sulfur cluster binding"/>
    <property type="evidence" value="ECO:0007669"/>
    <property type="project" value="UniProtKB-KW"/>
</dbReference>
<dbReference type="AlphaFoldDB" id="A0A098EED4"/>
<dbReference type="PROSITE" id="PS00198">
    <property type="entry name" value="4FE4S_FER_1"/>
    <property type="match status" value="1"/>
</dbReference>
<dbReference type="InterPro" id="IPR017896">
    <property type="entry name" value="4Fe4S_Fe-S-bd"/>
</dbReference>
<organism evidence="9">
    <name type="scientific">groundwater metagenome</name>
    <dbReference type="NCBI Taxonomy" id="717931"/>
    <lineage>
        <taxon>unclassified sequences</taxon>
        <taxon>metagenomes</taxon>
        <taxon>ecological metagenomes</taxon>
    </lineage>
</organism>
<reference evidence="9" key="1">
    <citation type="submission" date="2014-09" db="EMBL/GenBank/DDBJ databases">
        <authorList>
            <person name="Probst J Alexander"/>
        </authorList>
    </citation>
    <scope>NUCLEOTIDE SEQUENCE</scope>
</reference>
<dbReference type="SUPFAM" id="SSF54862">
    <property type="entry name" value="4Fe-4S ferredoxins"/>
    <property type="match status" value="1"/>
</dbReference>
<evidence type="ECO:0000313" key="8">
    <source>
        <dbReference type="EMBL" id="CEG11904.1"/>
    </source>
</evidence>
<dbReference type="PROSITE" id="PS51379">
    <property type="entry name" value="4FE4S_FER_2"/>
    <property type="match status" value="2"/>
</dbReference>
<evidence type="ECO:0000313" key="9">
    <source>
        <dbReference type="EMBL" id="CEG13385.1"/>
    </source>
</evidence>
<dbReference type="EMBL" id="CCXY01000315">
    <property type="protein sequence ID" value="CEG13385.1"/>
    <property type="molecule type" value="Genomic_DNA"/>
</dbReference>
<evidence type="ECO:0000256" key="5">
    <source>
        <dbReference type="ARBA" id="ARBA00023004"/>
    </source>
</evidence>
<dbReference type="InterPro" id="IPR017900">
    <property type="entry name" value="4Fe4S_Fe_S_CS"/>
</dbReference>
<feature type="domain" description="4Fe-4S ferredoxin-type" evidence="7">
    <location>
        <begin position="57"/>
        <end position="86"/>
    </location>
</feature>
<evidence type="ECO:0000256" key="1">
    <source>
        <dbReference type="ARBA" id="ARBA00001966"/>
    </source>
</evidence>
<sequence length="88" mass="9710">MQIITMKYSVGATIEEAGNSVLNKTSSWRVLKPVVENCKKCGLCATFCPEGIIRIKDMAIIDYDYCKGCGICAEECPIKGIKMVLENK</sequence>
<keyword evidence="9" id="KW-0670">Pyruvate</keyword>
<comment type="cofactor">
    <cofactor evidence="1">
        <name>[4Fe-4S] cluster</name>
        <dbReference type="ChEBI" id="CHEBI:49883"/>
    </cofactor>
</comment>
<keyword evidence="5" id="KW-0408">Iron</keyword>
<dbReference type="EMBL" id="CCXY01000086">
    <property type="protein sequence ID" value="CEG11904.1"/>
    <property type="molecule type" value="Genomic_DNA"/>
</dbReference>
<keyword evidence="3" id="KW-0479">Metal-binding</keyword>
<dbReference type="GO" id="GO:0046872">
    <property type="term" value="F:metal ion binding"/>
    <property type="evidence" value="ECO:0007669"/>
    <property type="project" value="UniProtKB-KW"/>
</dbReference>
<dbReference type="Pfam" id="PF12838">
    <property type="entry name" value="Fer4_7"/>
    <property type="match status" value="1"/>
</dbReference>
<dbReference type="InterPro" id="IPR011898">
    <property type="entry name" value="PorD_KorD"/>
</dbReference>
<keyword evidence="6" id="KW-0411">Iron-sulfur</keyword>
<proteinExistence type="predicted"/>
<protein>
    <submittedName>
        <fullName evidence="9">Pyruvate synthase subunit PorD</fullName>
    </submittedName>
</protein>
<dbReference type="Gene3D" id="3.30.70.20">
    <property type="match status" value="1"/>
</dbReference>
<evidence type="ECO:0000259" key="7">
    <source>
        <dbReference type="PROSITE" id="PS51379"/>
    </source>
</evidence>
<dbReference type="PANTHER" id="PTHR43724">
    <property type="entry name" value="PYRUVATE SYNTHASE SUBUNIT PORD"/>
    <property type="match status" value="1"/>
</dbReference>
<dbReference type="PANTHER" id="PTHR43724:SF1">
    <property type="entry name" value="PYRUVATE SYNTHASE SUBUNIT PORD"/>
    <property type="match status" value="1"/>
</dbReference>
<dbReference type="GO" id="GO:0016625">
    <property type="term" value="F:oxidoreductase activity, acting on the aldehyde or oxo group of donors, iron-sulfur protein as acceptor"/>
    <property type="evidence" value="ECO:0007669"/>
    <property type="project" value="InterPro"/>
</dbReference>
<name>A0A098EED4_9ZZZZ</name>
<feature type="domain" description="4Fe-4S ferredoxin-type" evidence="7">
    <location>
        <begin position="28"/>
        <end position="56"/>
    </location>
</feature>